<accession>X6MTI0</accession>
<dbReference type="Gene3D" id="2.30.29.30">
    <property type="entry name" value="Pleckstrin-homology domain (PH domain)/Phosphotyrosine-binding domain (PTB)"/>
    <property type="match status" value="1"/>
</dbReference>
<protein>
    <recommendedName>
        <fullName evidence="1">phosphoinositide phospholipase C</fullName>
        <ecNumber evidence="1">3.1.4.11</ecNumber>
    </recommendedName>
</protein>
<dbReference type="PANTHER" id="PTHR10336:SF36">
    <property type="entry name" value="1-PHOSPHATIDYLINOSITOL 4,5-BISPHOSPHATE PHOSPHODIESTERASE BETA-4"/>
    <property type="match status" value="1"/>
</dbReference>
<evidence type="ECO:0000259" key="6">
    <source>
        <dbReference type="PROSITE" id="PS50003"/>
    </source>
</evidence>
<dbReference type="GO" id="GO:0051209">
    <property type="term" value="P:release of sequestered calcium ion into cytosol"/>
    <property type="evidence" value="ECO:0007669"/>
    <property type="project" value="TreeGrafter"/>
</dbReference>
<keyword evidence="2" id="KW-0378">Hydrolase</keyword>
<dbReference type="InterPro" id="IPR001192">
    <property type="entry name" value="PI-PLC_fam"/>
</dbReference>
<dbReference type="InterPro" id="IPR011993">
    <property type="entry name" value="PH-like_dom_sf"/>
</dbReference>
<dbReference type="OrthoDB" id="1632067at2759"/>
<dbReference type="EMBL" id="ASPP01017849">
    <property type="protein sequence ID" value="ETO16767.1"/>
    <property type="molecule type" value="Genomic_DNA"/>
</dbReference>
<feature type="domain" description="PH" evidence="6">
    <location>
        <begin position="1"/>
        <end position="132"/>
    </location>
</feature>
<dbReference type="AlphaFoldDB" id="X6MTI0"/>
<feature type="transmembrane region" description="Helical" evidence="5">
    <location>
        <begin position="12"/>
        <end position="31"/>
    </location>
</feature>
<evidence type="ECO:0000256" key="4">
    <source>
        <dbReference type="ARBA" id="ARBA00023098"/>
    </source>
</evidence>
<evidence type="ECO:0000313" key="8">
    <source>
        <dbReference type="Proteomes" id="UP000023152"/>
    </source>
</evidence>
<dbReference type="GO" id="GO:0016042">
    <property type="term" value="P:lipid catabolic process"/>
    <property type="evidence" value="ECO:0007669"/>
    <property type="project" value="UniProtKB-KW"/>
</dbReference>
<dbReference type="GO" id="GO:0046488">
    <property type="term" value="P:phosphatidylinositol metabolic process"/>
    <property type="evidence" value="ECO:0007669"/>
    <property type="project" value="TreeGrafter"/>
</dbReference>
<evidence type="ECO:0000256" key="1">
    <source>
        <dbReference type="ARBA" id="ARBA00012368"/>
    </source>
</evidence>
<dbReference type="PANTHER" id="PTHR10336">
    <property type="entry name" value="PHOSPHOINOSITIDE-SPECIFIC PHOSPHOLIPASE C FAMILY PROTEIN"/>
    <property type="match status" value="1"/>
</dbReference>
<keyword evidence="5" id="KW-1133">Transmembrane helix</keyword>
<proteinExistence type="predicted"/>
<dbReference type="GO" id="GO:0048015">
    <property type="term" value="P:phosphatidylinositol-mediated signaling"/>
    <property type="evidence" value="ECO:0007669"/>
    <property type="project" value="TreeGrafter"/>
</dbReference>
<keyword evidence="5" id="KW-0472">Membrane</keyword>
<evidence type="ECO:0000256" key="3">
    <source>
        <dbReference type="ARBA" id="ARBA00022963"/>
    </source>
</evidence>
<sequence length="140" mass="16294">KKKKKKKKKKRNCLLFLYAYMLYIDTCTYMLCCYGHPIEVDCGQTVKLSDDMTRLIWYSRKKNVGETSIAIADIKEILEGQQTEVFKQCTQNSLEKASFSIVYGSKMKTLDLVAKSYEEAKLWTKGLRGLMKAHQFTTFF</sequence>
<evidence type="ECO:0000256" key="2">
    <source>
        <dbReference type="ARBA" id="ARBA00022801"/>
    </source>
</evidence>
<dbReference type="GO" id="GO:0004435">
    <property type="term" value="F:phosphatidylinositol-4,5-bisphosphate phospholipase C activity"/>
    <property type="evidence" value="ECO:0007669"/>
    <property type="project" value="UniProtKB-EC"/>
</dbReference>
<gene>
    <name evidence="7" type="ORF">RFI_20569</name>
</gene>
<evidence type="ECO:0000313" key="7">
    <source>
        <dbReference type="EMBL" id="ETO16767.1"/>
    </source>
</evidence>
<evidence type="ECO:0000256" key="5">
    <source>
        <dbReference type="SAM" id="Phobius"/>
    </source>
</evidence>
<dbReference type="SUPFAM" id="SSF50729">
    <property type="entry name" value="PH domain-like"/>
    <property type="match status" value="1"/>
</dbReference>
<name>X6MTI0_RETFI</name>
<dbReference type="CDD" id="cd01248">
    <property type="entry name" value="PH_PLC_ELMO1"/>
    <property type="match status" value="1"/>
</dbReference>
<comment type="caution">
    <text evidence="7">The sequence shown here is derived from an EMBL/GenBank/DDBJ whole genome shotgun (WGS) entry which is preliminary data.</text>
</comment>
<feature type="non-terminal residue" evidence="7">
    <location>
        <position position="1"/>
    </location>
</feature>
<organism evidence="7 8">
    <name type="scientific">Reticulomyxa filosa</name>
    <dbReference type="NCBI Taxonomy" id="46433"/>
    <lineage>
        <taxon>Eukaryota</taxon>
        <taxon>Sar</taxon>
        <taxon>Rhizaria</taxon>
        <taxon>Retaria</taxon>
        <taxon>Foraminifera</taxon>
        <taxon>Monothalamids</taxon>
        <taxon>Reticulomyxidae</taxon>
        <taxon>Reticulomyxa</taxon>
    </lineage>
</organism>
<keyword evidence="8" id="KW-1185">Reference proteome</keyword>
<dbReference type="PROSITE" id="PS50003">
    <property type="entry name" value="PH_DOMAIN"/>
    <property type="match status" value="1"/>
</dbReference>
<dbReference type="Pfam" id="PF16457">
    <property type="entry name" value="PH_12"/>
    <property type="match status" value="1"/>
</dbReference>
<keyword evidence="4" id="KW-0443">Lipid metabolism</keyword>
<reference evidence="7 8" key="1">
    <citation type="journal article" date="2013" name="Curr. Biol.">
        <title>The Genome of the Foraminiferan Reticulomyxa filosa.</title>
        <authorList>
            <person name="Glockner G."/>
            <person name="Hulsmann N."/>
            <person name="Schleicher M."/>
            <person name="Noegel A.A."/>
            <person name="Eichinger L."/>
            <person name="Gallinger C."/>
            <person name="Pawlowski J."/>
            <person name="Sierra R."/>
            <person name="Euteneuer U."/>
            <person name="Pillet L."/>
            <person name="Moustafa A."/>
            <person name="Platzer M."/>
            <person name="Groth M."/>
            <person name="Szafranski K."/>
            <person name="Schliwa M."/>
        </authorList>
    </citation>
    <scope>NUCLEOTIDE SEQUENCE [LARGE SCALE GENOMIC DNA]</scope>
</reference>
<dbReference type="EC" id="3.1.4.11" evidence="1"/>
<dbReference type="InterPro" id="IPR001849">
    <property type="entry name" value="PH_domain"/>
</dbReference>
<keyword evidence="3" id="KW-0442">Lipid degradation</keyword>
<dbReference type="Proteomes" id="UP000023152">
    <property type="component" value="Unassembled WGS sequence"/>
</dbReference>
<keyword evidence="5" id="KW-0812">Transmembrane</keyword>